<dbReference type="RefSeq" id="WP_051508282.1">
    <property type="nucleotide sequence ID" value="NZ_LQOX01000003.1"/>
</dbReference>
<reference evidence="1 2" key="1">
    <citation type="submission" date="2016-01" db="EMBL/GenBank/DDBJ databases">
        <title>The new phylogeny of the genus Mycobacterium.</title>
        <authorList>
            <person name="Tarcisio F."/>
            <person name="Conor M."/>
            <person name="Antonella G."/>
            <person name="Elisabetta G."/>
            <person name="Giulia F.S."/>
            <person name="Sara T."/>
            <person name="Anna F."/>
            <person name="Clotilde B."/>
            <person name="Roberto B."/>
            <person name="Veronica D.S."/>
            <person name="Fabio R."/>
            <person name="Monica P."/>
            <person name="Olivier J."/>
            <person name="Enrico T."/>
            <person name="Nicola S."/>
        </authorList>
    </citation>
    <scope>NUCLEOTIDE SEQUENCE [LARGE SCALE GENOMIC DNA]</scope>
    <source>
        <strain evidence="1 2">DSM 43505</strain>
    </source>
</reference>
<dbReference type="STRING" id="1777.AWC07_20945"/>
<evidence type="ECO:0000313" key="1">
    <source>
        <dbReference type="EMBL" id="ORV80675.1"/>
    </source>
</evidence>
<organism evidence="1 2">
    <name type="scientific">Mycobacterium gastri</name>
    <dbReference type="NCBI Taxonomy" id="1777"/>
    <lineage>
        <taxon>Bacteria</taxon>
        <taxon>Bacillati</taxon>
        <taxon>Actinomycetota</taxon>
        <taxon>Actinomycetes</taxon>
        <taxon>Mycobacteriales</taxon>
        <taxon>Mycobacteriaceae</taxon>
        <taxon>Mycobacterium</taxon>
    </lineage>
</organism>
<dbReference type="AlphaFoldDB" id="A0A1X1W247"/>
<gene>
    <name evidence="1" type="ORF">AWC07_20945</name>
</gene>
<name>A0A1X1W247_MYCGS</name>
<accession>A0A1X1W247</accession>
<dbReference type="Proteomes" id="UP000193738">
    <property type="component" value="Unassembled WGS sequence"/>
</dbReference>
<sequence>MRLDHGKNYAGSAIEAGSAIDVTAVLAVADRISAAAELVDDAAANLLSRLTFGGAHAGRAHSQRGEALRAGLDRLAAELSQWSRAAAEIAVALRAGAQRYADADLFAAGRIA</sequence>
<protein>
    <recommendedName>
        <fullName evidence="3">ESX-1 secretion-associated protein</fullName>
    </recommendedName>
</protein>
<proteinExistence type="predicted"/>
<keyword evidence="2" id="KW-1185">Reference proteome</keyword>
<dbReference type="EMBL" id="LQOX01000003">
    <property type="protein sequence ID" value="ORV80675.1"/>
    <property type="molecule type" value="Genomic_DNA"/>
</dbReference>
<evidence type="ECO:0008006" key="3">
    <source>
        <dbReference type="Google" id="ProtNLM"/>
    </source>
</evidence>
<evidence type="ECO:0000313" key="2">
    <source>
        <dbReference type="Proteomes" id="UP000193738"/>
    </source>
</evidence>
<comment type="caution">
    <text evidence="1">The sequence shown here is derived from an EMBL/GenBank/DDBJ whole genome shotgun (WGS) entry which is preliminary data.</text>
</comment>